<reference evidence="1 2" key="1">
    <citation type="submission" date="2018-10" db="EMBL/GenBank/DDBJ databases">
        <title>Sequencing the genomes of 1000 actinobacteria strains.</title>
        <authorList>
            <person name="Klenk H.-P."/>
        </authorList>
    </citation>
    <scope>NUCLEOTIDE SEQUENCE [LARGE SCALE GENOMIC DNA]</scope>
    <source>
        <strain evidence="1 2">DSM 44267</strain>
    </source>
</reference>
<accession>A0A495XWK1</accession>
<organism evidence="1 2">
    <name type="scientific">Terracoccus luteus</name>
    <dbReference type="NCBI Taxonomy" id="53356"/>
    <lineage>
        <taxon>Bacteria</taxon>
        <taxon>Bacillati</taxon>
        <taxon>Actinomycetota</taxon>
        <taxon>Actinomycetes</taxon>
        <taxon>Micrococcales</taxon>
        <taxon>Intrasporangiaceae</taxon>
        <taxon>Terracoccus</taxon>
    </lineage>
</organism>
<dbReference type="Proteomes" id="UP000278440">
    <property type="component" value="Unassembled WGS sequence"/>
</dbReference>
<dbReference type="RefSeq" id="WP_147431497.1">
    <property type="nucleotide sequence ID" value="NZ_RBXT01000001.1"/>
</dbReference>
<comment type="caution">
    <text evidence="1">The sequence shown here is derived from an EMBL/GenBank/DDBJ whole genome shotgun (WGS) entry which is preliminary data.</text>
</comment>
<sequence length="111" mass="10955">MRYEVEPGDLRAEAAGLGETSGALRAVDLSGVWAVVTRAIPAGTTARAVPGVAATWADELASARYALTRLGTHLSCAGSGYDAVEGSTAALLTGPLGGASDGTAPPVTQAS</sequence>
<evidence type="ECO:0000313" key="1">
    <source>
        <dbReference type="EMBL" id="RKT77106.1"/>
    </source>
</evidence>
<evidence type="ECO:0008006" key="3">
    <source>
        <dbReference type="Google" id="ProtNLM"/>
    </source>
</evidence>
<dbReference type="EMBL" id="RBXT01000001">
    <property type="protein sequence ID" value="RKT77106.1"/>
    <property type="molecule type" value="Genomic_DNA"/>
</dbReference>
<dbReference type="AlphaFoldDB" id="A0A495XWK1"/>
<gene>
    <name evidence="1" type="ORF">DFJ68_0520</name>
</gene>
<evidence type="ECO:0000313" key="2">
    <source>
        <dbReference type="Proteomes" id="UP000278440"/>
    </source>
</evidence>
<name>A0A495XWK1_9MICO</name>
<keyword evidence="2" id="KW-1185">Reference proteome</keyword>
<proteinExistence type="predicted"/>
<protein>
    <recommendedName>
        <fullName evidence="3">Excreted virulence factor EspC (Type VII ESX diderm)</fullName>
    </recommendedName>
</protein>